<evidence type="ECO:0000259" key="10">
    <source>
        <dbReference type="SMART" id="SM00986"/>
    </source>
</evidence>
<comment type="similarity">
    <text evidence="1">Belongs to the uracil-DNA glycosylase (UDG) superfamily. Type 4 (UDGa) family.</text>
</comment>
<keyword evidence="3" id="KW-0004">4Fe-4S</keyword>
<protein>
    <recommendedName>
        <fullName evidence="2">Type-4 uracil-DNA glycosylase</fullName>
    </recommendedName>
</protein>
<dbReference type="PANTHER" id="PTHR33693:SF9">
    <property type="entry name" value="TYPE-4 URACIL-DNA GLYCOSYLASE"/>
    <property type="match status" value="1"/>
</dbReference>
<evidence type="ECO:0000256" key="6">
    <source>
        <dbReference type="ARBA" id="ARBA00022801"/>
    </source>
</evidence>
<dbReference type="SUPFAM" id="SSF52141">
    <property type="entry name" value="Uracil-DNA glycosylase-like"/>
    <property type="match status" value="1"/>
</dbReference>
<dbReference type="Pfam" id="PF13566">
    <property type="entry name" value="DUF4130"/>
    <property type="match status" value="1"/>
</dbReference>
<accession>A0A7W9FJS3</accession>
<proteinExistence type="inferred from homology"/>
<keyword evidence="12" id="KW-1185">Reference proteome</keyword>
<dbReference type="InterPro" id="IPR051536">
    <property type="entry name" value="UDG_Type-4/5"/>
</dbReference>
<dbReference type="InterPro" id="IPR036895">
    <property type="entry name" value="Uracil-DNA_glycosylase-like_sf"/>
</dbReference>
<dbReference type="NCBIfam" id="TIGR00758">
    <property type="entry name" value="UDG_fam4"/>
    <property type="match status" value="1"/>
</dbReference>
<keyword evidence="4" id="KW-0479">Metal-binding</keyword>
<dbReference type="GO" id="GO:0046872">
    <property type="term" value="F:metal ion binding"/>
    <property type="evidence" value="ECO:0007669"/>
    <property type="project" value="UniProtKB-KW"/>
</dbReference>
<dbReference type="EMBL" id="JACHOO010000002">
    <property type="protein sequence ID" value="MBB5751795.1"/>
    <property type="molecule type" value="Genomic_DNA"/>
</dbReference>
<feature type="domain" description="Uracil-DNA glycosylase-like" evidence="10">
    <location>
        <begin position="311"/>
        <end position="471"/>
    </location>
</feature>
<keyword evidence="7" id="KW-0408">Iron</keyword>
<evidence type="ECO:0000256" key="8">
    <source>
        <dbReference type="ARBA" id="ARBA00023014"/>
    </source>
</evidence>
<evidence type="ECO:0000313" key="11">
    <source>
        <dbReference type="EMBL" id="MBB5751795.1"/>
    </source>
</evidence>
<gene>
    <name evidence="11" type="ORF">GGQ63_000847</name>
</gene>
<dbReference type="GO" id="GO:0016779">
    <property type="term" value="F:nucleotidyltransferase activity"/>
    <property type="evidence" value="ECO:0007669"/>
    <property type="project" value="UniProtKB-KW"/>
</dbReference>
<dbReference type="NCBIfam" id="TIGR03915">
    <property type="entry name" value="SAM_7_link_chp"/>
    <property type="match status" value="1"/>
</dbReference>
<sequence>MRRVGLAGETDFAGWRKAARALALAGVPAEAVSWEVAGGAAGLFGGDEEALPAKAEAPAFTVPRAFMELAESAILHRDPERFALLYALLLRVLAEPGLVGVAVDPLVARIRAFEKAVRRDIHKTHAFVRFRRIGTEPGERFVAWFEPSHHTLEASAPFFVRRFAAMHWSILTPERSAHWDGETLRFGPGADRAAAPSDDALEELWRRYYAAIFNPARLKVAAMRAEMPKKYWRNLPEAPLILPLIADAQRRTGAMIAHAETEPKPNRMRAAKPRDAAQEAGLAETELAAVRRDAAGCEACPLYRNATQTVFGEGPETAEILFVGEQPGDKEDLAGRPFVGPAGQLFDRALAEAGIDRAKVYVTNAVKHFKFEPRGKIRLHMKPNGAEIAACRPWYEKEKALVRPKLVVAMGATAAQAVFGRAMPVGRNRGRVVPLDAEAQAYLTVHPSYLLRLPDADAKAREYERFVAELKEIADLLPAARRSAA</sequence>
<evidence type="ECO:0000256" key="4">
    <source>
        <dbReference type="ARBA" id="ARBA00022723"/>
    </source>
</evidence>
<dbReference type="InterPro" id="IPR023875">
    <property type="entry name" value="DNA_repair_put"/>
</dbReference>
<dbReference type="NCBIfam" id="TIGR03914">
    <property type="entry name" value="UDG_fam_dom"/>
    <property type="match status" value="1"/>
</dbReference>
<dbReference type="Gene3D" id="3.40.470.10">
    <property type="entry name" value="Uracil-DNA glycosylase-like domain"/>
    <property type="match status" value="1"/>
</dbReference>
<comment type="caution">
    <text evidence="11">The sequence shown here is derived from an EMBL/GenBank/DDBJ whole genome shotgun (WGS) entry which is preliminary data.</text>
</comment>
<evidence type="ECO:0000256" key="2">
    <source>
        <dbReference type="ARBA" id="ARBA00019403"/>
    </source>
</evidence>
<evidence type="ECO:0000256" key="1">
    <source>
        <dbReference type="ARBA" id="ARBA00006521"/>
    </source>
</evidence>
<keyword evidence="11" id="KW-0548">Nucleotidyltransferase</keyword>
<keyword evidence="11" id="KW-0808">Transferase</keyword>
<dbReference type="InterPro" id="IPR025404">
    <property type="entry name" value="DUF4130"/>
</dbReference>
<evidence type="ECO:0000256" key="9">
    <source>
        <dbReference type="ARBA" id="ARBA00023204"/>
    </source>
</evidence>
<dbReference type="SMART" id="SM00986">
    <property type="entry name" value="UDG"/>
    <property type="match status" value="1"/>
</dbReference>
<dbReference type="CDD" id="cd10030">
    <property type="entry name" value="UDG-F4_TTUDGA_SPO1dp_like"/>
    <property type="match status" value="1"/>
</dbReference>
<dbReference type="InterPro" id="IPR005122">
    <property type="entry name" value="Uracil-DNA_glycosylase-like"/>
</dbReference>
<keyword evidence="5" id="KW-0227">DNA damage</keyword>
<dbReference type="PANTHER" id="PTHR33693">
    <property type="entry name" value="TYPE-5 URACIL-DNA GLYCOSYLASE"/>
    <property type="match status" value="1"/>
</dbReference>
<evidence type="ECO:0000313" key="12">
    <source>
        <dbReference type="Proteomes" id="UP000523821"/>
    </source>
</evidence>
<evidence type="ECO:0000256" key="5">
    <source>
        <dbReference type="ARBA" id="ARBA00022763"/>
    </source>
</evidence>
<dbReference type="Pfam" id="PF03167">
    <property type="entry name" value="UDG"/>
    <property type="match status" value="1"/>
</dbReference>
<dbReference type="Proteomes" id="UP000523821">
    <property type="component" value="Unassembled WGS sequence"/>
</dbReference>
<organism evidence="11 12">
    <name type="scientific">Prosthecomicrobium pneumaticum</name>
    <dbReference type="NCBI Taxonomy" id="81895"/>
    <lineage>
        <taxon>Bacteria</taxon>
        <taxon>Pseudomonadati</taxon>
        <taxon>Pseudomonadota</taxon>
        <taxon>Alphaproteobacteria</taxon>
        <taxon>Hyphomicrobiales</taxon>
        <taxon>Kaistiaceae</taxon>
        <taxon>Prosthecomicrobium</taxon>
    </lineage>
</organism>
<dbReference type="GO" id="GO:0097506">
    <property type="term" value="F:deaminated base DNA N-glycosylase activity"/>
    <property type="evidence" value="ECO:0007669"/>
    <property type="project" value="UniProtKB-ARBA"/>
</dbReference>
<evidence type="ECO:0000256" key="7">
    <source>
        <dbReference type="ARBA" id="ARBA00023004"/>
    </source>
</evidence>
<dbReference type="GO" id="GO:0051539">
    <property type="term" value="F:4 iron, 4 sulfur cluster binding"/>
    <property type="evidence" value="ECO:0007669"/>
    <property type="project" value="UniProtKB-KW"/>
</dbReference>
<evidence type="ECO:0000256" key="3">
    <source>
        <dbReference type="ARBA" id="ARBA00022485"/>
    </source>
</evidence>
<reference evidence="11 12" key="1">
    <citation type="submission" date="2020-08" db="EMBL/GenBank/DDBJ databases">
        <title>Genomic Encyclopedia of Type Strains, Phase IV (KMG-IV): sequencing the most valuable type-strain genomes for metagenomic binning, comparative biology and taxonomic classification.</title>
        <authorList>
            <person name="Goeker M."/>
        </authorList>
    </citation>
    <scope>NUCLEOTIDE SEQUENCE [LARGE SCALE GENOMIC DNA]</scope>
    <source>
        <strain evidence="11 12">DSM 16268</strain>
    </source>
</reference>
<keyword evidence="8" id="KW-0411">Iron-sulfur</keyword>
<name>A0A7W9FJS3_9HYPH</name>
<dbReference type="AlphaFoldDB" id="A0A7W9FJS3"/>
<dbReference type="InterPro" id="IPR005273">
    <property type="entry name" value="Ura-DNA_glyco_family4"/>
</dbReference>
<keyword evidence="6" id="KW-0378">Hydrolase</keyword>
<keyword evidence="9" id="KW-0234">DNA repair</keyword>
<dbReference type="GO" id="GO:0006281">
    <property type="term" value="P:DNA repair"/>
    <property type="evidence" value="ECO:0007669"/>
    <property type="project" value="UniProtKB-KW"/>
</dbReference>
<dbReference type="RefSeq" id="WP_183852897.1">
    <property type="nucleotide sequence ID" value="NZ_JACHOO010000002.1"/>
</dbReference>
<dbReference type="SMART" id="SM00987">
    <property type="entry name" value="UreE_C"/>
    <property type="match status" value="1"/>
</dbReference>